<accession>A0A0F9M7U2</accession>
<proteinExistence type="predicted"/>
<feature type="compositionally biased region" description="Basic and acidic residues" evidence="1">
    <location>
        <begin position="11"/>
        <end position="20"/>
    </location>
</feature>
<reference evidence="2" key="1">
    <citation type="journal article" date="2015" name="Nature">
        <title>Complex archaea that bridge the gap between prokaryotes and eukaryotes.</title>
        <authorList>
            <person name="Spang A."/>
            <person name="Saw J.H."/>
            <person name="Jorgensen S.L."/>
            <person name="Zaremba-Niedzwiedzka K."/>
            <person name="Martijn J."/>
            <person name="Lind A.E."/>
            <person name="van Eijk R."/>
            <person name="Schleper C."/>
            <person name="Guy L."/>
            <person name="Ettema T.J."/>
        </authorList>
    </citation>
    <scope>NUCLEOTIDE SEQUENCE</scope>
</reference>
<feature type="non-terminal residue" evidence="2">
    <location>
        <position position="160"/>
    </location>
</feature>
<evidence type="ECO:0000313" key="2">
    <source>
        <dbReference type="EMBL" id="KKN03500.1"/>
    </source>
</evidence>
<feature type="region of interest" description="Disordered" evidence="1">
    <location>
        <begin position="1"/>
        <end position="20"/>
    </location>
</feature>
<feature type="compositionally biased region" description="Basic and acidic residues" evidence="1">
    <location>
        <begin position="68"/>
        <end position="87"/>
    </location>
</feature>
<gene>
    <name evidence="2" type="ORF">LCGC14_1106920</name>
</gene>
<sequence length="160" mass="18078">MPYSRFITPDTRTKRVEEHTQREFQRKLRLDAVFKQKNDEIKARMEQEQARGTGLDLNVQMETERARSLELSKRIPEEARPTPERTAARRGLVSPDPALGRQREPGIASLVEDVFRQTGRVAGGPGLEEAFLPENAGGLAPPIPTQLVSLENRMAARYTE</sequence>
<comment type="caution">
    <text evidence="2">The sequence shown here is derived from an EMBL/GenBank/DDBJ whole genome shotgun (WGS) entry which is preliminary data.</text>
</comment>
<name>A0A0F9M7U2_9ZZZZ</name>
<feature type="region of interest" description="Disordered" evidence="1">
    <location>
        <begin position="122"/>
        <end position="144"/>
    </location>
</feature>
<dbReference type="EMBL" id="LAZR01005025">
    <property type="protein sequence ID" value="KKN03500.1"/>
    <property type="molecule type" value="Genomic_DNA"/>
</dbReference>
<dbReference type="AlphaFoldDB" id="A0A0F9M7U2"/>
<evidence type="ECO:0000256" key="1">
    <source>
        <dbReference type="SAM" id="MobiDB-lite"/>
    </source>
</evidence>
<organism evidence="2">
    <name type="scientific">marine sediment metagenome</name>
    <dbReference type="NCBI Taxonomy" id="412755"/>
    <lineage>
        <taxon>unclassified sequences</taxon>
        <taxon>metagenomes</taxon>
        <taxon>ecological metagenomes</taxon>
    </lineage>
</organism>
<feature type="region of interest" description="Disordered" evidence="1">
    <location>
        <begin position="68"/>
        <end position="106"/>
    </location>
</feature>
<protein>
    <submittedName>
        <fullName evidence="2">Uncharacterized protein</fullName>
    </submittedName>
</protein>